<protein>
    <submittedName>
        <fullName evidence="2">Glycine/D-amino acid oxidase</fullName>
    </submittedName>
</protein>
<dbReference type="PANTHER" id="PTHR13847:SF281">
    <property type="entry name" value="FAD DEPENDENT OXIDOREDUCTASE DOMAIN-CONTAINING PROTEIN"/>
    <property type="match status" value="1"/>
</dbReference>
<dbReference type="EMBL" id="FTMA01000001">
    <property type="protein sequence ID" value="SIQ00852.1"/>
    <property type="molecule type" value="Genomic_DNA"/>
</dbReference>
<accession>A0A1N6P9K8</accession>
<dbReference type="GO" id="GO:0005737">
    <property type="term" value="C:cytoplasm"/>
    <property type="evidence" value="ECO:0007669"/>
    <property type="project" value="TreeGrafter"/>
</dbReference>
<reference evidence="3" key="1">
    <citation type="submission" date="2017-01" db="EMBL/GenBank/DDBJ databases">
        <authorList>
            <person name="Varghese N."/>
            <person name="Submissions S."/>
        </authorList>
    </citation>
    <scope>NUCLEOTIDE SEQUENCE [LARGE SCALE GENOMIC DNA]</scope>
    <source>
        <strain evidence="3">DSM 15366</strain>
    </source>
</reference>
<dbReference type="OrthoDB" id="1491488at2"/>
<dbReference type="SUPFAM" id="SSF51905">
    <property type="entry name" value="FAD/NAD(P)-binding domain"/>
    <property type="match status" value="1"/>
</dbReference>
<keyword evidence="3" id="KW-1185">Reference proteome</keyword>
<dbReference type="AlphaFoldDB" id="A0A1N6P9K8"/>
<dbReference type="Pfam" id="PF01266">
    <property type="entry name" value="DAO"/>
    <property type="match status" value="1"/>
</dbReference>
<dbReference type="Gene3D" id="3.50.50.60">
    <property type="entry name" value="FAD/NAD(P)-binding domain"/>
    <property type="match status" value="1"/>
</dbReference>
<dbReference type="STRING" id="228959.SAMN05421797_101334"/>
<dbReference type="Proteomes" id="UP000186953">
    <property type="component" value="Unassembled WGS sequence"/>
</dbReference>
<evidence type="ECO:0000313" key="3">
    <source>
        <dbReference type="Proteomes" id="UP000186953"/>
    </source>
</evidence>
<gene>
    <name evidence="2" type="ORF">SAMN05421797_101334</name>
</gene>
<dbReference type="PANTHER" id="PTHR13847">
    <property type="entry name" value="SARCOSINE DEHYDROGENASE-RELATED"/>
    <property type="match status" value="1"/>
</dbReference>
<dbReference type="InterPro" id="IPR006076">
    <property type="entry name" value="FAD-dep_OxRdtase"/>
</dbReference>
<dbReference type="RefSeq" id="WP_076547927.1">
    <property type="nucleotide sequence ID" value="NZ_FTMA01000001.1"/>
</dbReference>
<organism evidence="2 3">
    <name type="scientific">Maribacter ulvicola</name>
    <dbReference type="NCBI Taxonomy" id="228959"/>
    <lineage>
        <taxon>Bacteria</taxon>
        <taxon>Pseudomonadati</taxon>
        <taxon>Bacteroidota</taxon>
        <taxon>Flavobacteriia</taxon>
        <taxon>Flavobacteriales</taxon>
        <taxon>Flavobacteriaceae</taxon>
        <taxon>Maribacter</taxon>
    </lineage>
</organism>
<feature type="domain" description="FAD dependent oxidoreductase" evidence="1">
    <location>
        <begin position="16"/>
        <end position="368"/>
    </location>
</feature>
<proteinExistence type="predicted"/>
<evidence type="ECO:0000259" key="1">
    <source>
        <dbReference type="Pfam" id="PF01266"/>
    </source>
</evidence>
<evidence type="ECO:0000313" key="2">
    <source>
        <dbReference type="EMBL" id="SIQ00852.1"/>
    </source>
</evidence>
<sequence>MNLSYWERKSWFSNIDITVVGSGIVGLNCALELRKKHPKARILILEKGKLPQGASTKNAGFACFGSISEILSDLKTHSEQEVLQLVQDRFDGIQSLRTLLGDDAIGYQNNGGHELFLNKDVGLYERCLQELNSVNALLQPVFKNDAFKVVPNKFNFKGINNTYISNVFEGQIDTGRMMHSLLQLAHDKNINILNATPVKAFEDTGTGVLIKTDDIAFTTKKLLIATNGFAAQLLSENVKPARAQVLITKPIRDLSIKGTFHLEEGYYYFRNIDNRILLGGGRNLDFKAEQTTDFGTTVLIKNKLNQLLETVILPEQPFEIDYSWSGIMGVGQQKKAIVKQISDNVACGVRLGGMGIAIGRIIGKNLANKLD</sequence>
<dbReference type="InterPro" id="IPR036188">
    <property type="entry name" value="FAD/NAD-bd_sf"/>
</dbReference>
<name>A0A1N6P9K8_9FLAO</name>
<dbReference type="Gene3D" id="3.30.9.10">
    <property type="entry name" value="D-Amino Acid Oxidase, subunit A, domain 2"/>
    <property type="match status" value="1"/>
</dbReference>